<name>A0A0K1Q4U9_9BACT</name>
<dbReference type="EMBL" id="CP012333">
    <property type="protein sequence ID" value="AKV00734.1"/>
    <property type="molecule type" value="Genomic_DNA"/>
</dbReference>
<evidence type="ECO:0000313" key="2">
    <source>
        <dbReference type="Proteomes" id="UP000064967"/>
    </source>
</evidence>
<dbReference type="Proteomes" id="UP000064967">
    <property type="component" value="Chromosome"/>
</dbReference>
<proteinExistence type="predicted"/>
<keyword evidence="2" id="KW-1185">Reference proteome</keyword>
<evidence type="ECO:0000313" key="1">
    <source>
        <dbReference type="EMBL" id="AKV00734.1"/>
    </source>
</evidence>
<dbReference type="AlphaFoldDB" id="A0A0K1Q4U9"/>
<organism evidence="1 2">
    <name type="scientific">Labilithrix luteola</name>
    <dbReference type="NCBI Taxonomy" id="1391654"/>
    <lineage>
        <taxon>Bacteria</taxon>
        <taxon>Pseudomonadati</taxon>
        <taxon>Myxococcota</taxon>
        <taxon>Polyangia</taxon>
        <taxon>Polyangiales</taxon>
        <taxon>Labilitrichaceae</taxon>
        <taxon>Labilithrix</taxon>
    </lineage>
</organism>
<gene>
    <name evidence="1" type="ORF">AKJ09_07397</name>
</gene>
<dbReference type="KEGG" id="llu:AKJ09_07397"/>
<dbReference type="STRING" id="1391654.AKJ09_07397"/>
<protein>
    <submittedName>
        <fullName evidence="1">Uncharacterized protein</fullName>
    </submittedName>
</protein>
<reference evidence="1 2" key="1">
    <citation type="submission" date="2015-08" db="EMBL/GenBank/DDBJ databases">
        <authorList>
            <person name="Babu N.S."/>
            <person name="Beckwith C.J."/>
            <person name="Beseler K.G."/>
            <person name="Brison A."/>
            <person name="Carone J.V."/>
            <person name="Caskin T.P."/>
            <person name="Diamond M."/>
            <person name="Durham M.E."/>
            <person name="Foxe J.M."/>
            <person name="Go M."/>
            <person name="Henderson B.A."/>
            <person name="Jones I.B."/>
            <person name="McGettigan J.A."/>
            <person name="Micheletti S.J."/>
            <person name="Nasrallah M.E."/>
            <person name="Ortiz D."/>
            <person name="Piller C.R."/>
            <person name="Privatt S.R."/>
            <person name="Schneider S.L."/>
            <person name="Sharp S."/>
            <person name="Smith T.C."/>
            <person name="Stanton J.D."/>
            <person name="Ullery H.E."/>
            <person name="Wilson R.J."/>
            <person name="Serrano M.G."/>
            <person name="Buck G."/>
            <person name="Lee V."/>
            <person name="Wang Y."/>
            <person name="Carvalho R."/>
            <person name="Voegtly L."/>
            <person name="Shi R."/>
            <person name="Duckworth R."/>
            <person name="Johnson A."/>
            <person name="Loviza R."/>
            <person name="Walstead R."/>
            <person name="Shah Z."/>
            <person name="Kiflezghi M."/>
            <person name="Wade K."/>
            <person name="Ball S.L."/>
            <person name="Bradley K.W."/>
            <person name="Asai D.J."/>
            <person name="Bowman C.A."/>
            <person name="Russell D.A."/>
            <person name="Pope W.H."/>
            <person name="Jacobs-Sera D."/>
            <person name="Hendrix R.W."/>
            <person name="Hatfull G.F."/>
        </authorList>
    </citation>
    <scope>NUCLEOTIDE SEQUENCE [LARGE SCALE GENOMIC DNA]</scope>
    <source>
        <strain evidence="1 2">DSM 27648</strain>
    </source>
</reference>
<accession>A0A0K1Q4U9</accession>
<sequence>MLNVLYCLLAAAENNLPGWHMFEDVQRVDYTLADRDGTAIDVRAYLPRGAHLVDDQELPDIVRFVCEKEPSRAPFTFENRRRGTRAVLDPSAGCQVRRAPR</sequence>